<dbReference type="RefSeq" id="WP_123351720.1">
    <property type="nucleotide sequence ID" value="NZ_CP027432.2"/>
</dbReference>
<dbReference type="EMBL" id="RJVK01000001">
    <property type="protein sequence ID" value="ROR40807.1"/>
    <property type="molecule type" value="Genomic_DNA"/>
</dbReference>
<feature type="binding site" evidence="7">
    <location>
        <position position="79"/>
    </location>
    <ligand>
        <name>S-adenosyl-L-methionine</name>
        <dbReference type="ChEBI" id="CHEBI:59789"/>
    </ligand>
</feature>
<dbReference type="PANTHER" id="PTHR11265">
    <property type="entry name" value="S-ADENOSYL-METHYLTRANSFERASE MRAW"/>
    <property type="match status" value="1"/>
</dbReference>
<dbReference type="GO" id="GO:0005737">
    <property type="term" value="C:cytoplasm"/>
    <property type="evidence" value="ECO:0007669"/>
    <property type="project" value="UniProtKB-SubCell"/>
</dbReference>
<dbReference type="GO" id="GO:0070475">
    <property type="term" value="P:rRNA base methylation"/>
    <property type="evidence" value="ECO:0007669"/>
    <property type="project" value="UniProtKB-UniRule"/>
</dbReference>
<dbReference type="Gene3D" id="1.10.150.170">
    <property type="entry name" value="Putative methyltransferase TM0872, insert domain"/>
    <property type="match status" value="1"/>
</dbReference>
<dbReference type="Gene3D" id="3.40.50.150">
    <property type="entry name" value="Vaccinia Virus protein VP39"/>
    <property type="match status" value="1"/>
</dbReference>
<dbReference type="SUPFAM" id="SSF53335">
    <property type="entry name" value="S-adenosyl-L-methionine-dependent methyltransferases"/>
    <property type="match status" value="1"/>
</dbReference>
<comment type="function">
    <text evidence="7">Specifically methylates the N4 position of cytidine in position 1402 (C1402) of 16S rRNA.</text>
</comment>
<dbReference type="PIRSF" id="PIRSF004486">
    <property type="entry name" value="MraW"/>
    <property type="match status" value="1"/>
</dbReference>
<keyword evidence="6 7" id="KW-0949">S-adenosyl-L-methionine</keyword>
<evidence type="ECO:0000256" key="6">
    <source>
        <dbReference type="ARBA" id="ARBA00022691"/>
    </source>
</evidence>
<keyword evidence="12" id="KW-1185">Reference proteome</keyword>
<dbReference type="NCBIfam" id="TIGR00006">
    <property type="entry name" value="16S rRNA (cytosine(1402)-N(4))-methyltransferase RsmH"/>
    <property type="match status" value="1"/>
</dbReference>
<dbReference type="HAMAP" id="MF_01007">
    <property type="entry name" value="16SrRNA_methyltr_H"/>
    <property type="match status" value="1"/>
</dbReference>
<feature type="binding site" evidence="7">
    <location>
        <position position="97"/>
    </location>
    <ligand>
        <name>S-adenosyl-L-methionine</name>
        <dbReference type="ChEBI" id="CHEBI:59789"/>
    </ligand>
</feature>
<dbReference type="AlphaFoldDB" id="A0AAJ4UYE1"/>
<organism evidence="10 11">
    <name type="scientific">Caminibacter pacificus</name>
    <dbReference type="NCBI Taxonomy" id="1424653"/>
    <lineage>
        <taxon>Bacteria</taxon>
        <taxon>Pseudomonadati</taxon>
        <taxon>Campylobacterota</taxon>
        <taxon>Epsilonproteobacteria</taxon>
        <taxon>Nautiliales</taxon>
        <taxon>Nautiliaceae</taxon>
        <taxon>Caminibacter</taxon>
    </lineage>
</organism>
<evidence type="ECO:0000256" key="5">
    <source>
        <dbReference type="ARBA" id="ARBA00022679"/>
    </source>
</evidence>
<evidence type="ECO:0000256" key="7">
    <source>
        <dbReference type="HAMAP-Rule" id="MF_01007"/>
    </source>
</evidence>
<evidence type="ECO:0000256" key="4">
    <source>
        <dbReference type="ARBA" id="ARBA00022603"/>
    </source>
</evidence>
<evidence type="ECO:0000256" key="2">
    <source>
        <dbReference type="ARBA" id="ARBA00022490"/>
    </source>
</evidence>
<sequence length="301" mass="34599">MDTPHIPVLLNETVNLFKDIKEGYFVDCTLGFGGHSEAMLERYPHIKLIGIDQDKDAMEFAKKRLAKYSDRVEFINKRASDALKELKGLNITGILADIGVSSFQLDNPERGFTFDSDTLDMRMNKDQDFSAKDVVNFYSREDLERILKEYSEDRRYKKIADFIIKNRPITSNRELSEVLMKAGLKDKKQLAPIFQAIRIEVNNELNELENILNESEKLAKNGTILGIITFHSLEDRIVKNRFKEWAKKCICPPEAIRCECGNNNQKGIILTKKPITATKEEIQKNPRSRSAKLRGFMFTKG</sequence>
<dbReference type="Proteomes" id="UP000298805">
    <property type="component" value="Chromosome"/>
</dbReference>
<comment type="subcellular location">
    <subcellularLocation>
        <location evidence="7">Cytoplasm</location>
    </subcellularLocation>
</comment>
<evidence type="ECO:0000256" key="1">
    <source>
        <dbReference type="ARBA" id="ARBA00010396"/>
    </source>
</evidence>
<feature type="binding site" evidence="7">
    <location>
        <begin position="33"/>
        <end position="35"/>
    </location>
    <ligand>
        <name>S-adenosyl-L-methionine</name>
        <dbReference type="ChEBI" id="CHEBI:59789"/>
    </ligand>
</feature>
<reference evidence="12" key="1">
    <citation type="submission" date="2018-03" db="EMBL/GenBank/DDBJ databases">
        <title>A comparative analysis of the Nautiliaceae.</title>
        <authorList>
            <person name="Grosche A."/>
            <person name="Smedile F."/>
            <person name="Vetriani C."/>
        </authorList>
    </citation>
    <scope>NUCLEOTIDE SEQUENCE [LARGE SCALE GENOMIC DNA]</scope>
    <source>
        <strain evidence="12">TB6</strain>
    </source>
</reference>
<gene>
    <name evidence="7 9" type="primary">rsmH</name>
    <name evidence="9" type="ORF">C6V80_05685</name>
    <name evidence="10" type="ORF">EDC58_0288</name>
</gene>
<evidence type="ECO:0000313" key="11">
    <source>
        <dbReference type="Proteomes" id="UP000272781"/>
    </source>
</evidence>
<keyword evidence="2 7" id="KW-0963">Cytoplasm</keyword>
<evidence type="ECO:0000313" key="12">
    <source>
        <dbReference type="Proteomes" id="UP000298805"/>
    </source>
</evidence>
<dbReference type="GO" id="GO:0071424">
    <property type="term" value="F:rRNA (cytosine-N4-)-methyltransferase activity"/>
    <property type="evidence" value="ECO:0007669"/>
    <property type="project" value="UniProtKB-UniRule"/>
</dbReference>
<dbReference type="EC" id="2.1.1.199" evidence="7"/>
<feature type="coiled-coil region" evidence="8">
    <location>
        <begin position="51"/>
        <end position="78"/>
    </location>
</feature>
<evidence type="ECO:0000313" key="10">
    <source>
        <dbReference type="EMBL" id="ROR40807.1"/>
    </source>
</evidence>
<evidence type="ECO:0000313" key="9">
    <source>
        <dbReference type="EMBL" id="QCI28466.1"/>
    </source>
</evidence>
<keyword evidence="5 7" id="KW-0808">Transferase</keyword>
<keyword evidence="3 7" id="KW-0698">rRNA processing</keyword>
<dbReference type="PANTHER" id="PTHR11265:SF0">
    <property type="entry name" value="12S RRNA N4-METHYLCYTIDINE METHYLTRANSFERASE"/>
    <property type="match status" value="1"/>
</dbReference>
<evidence type="ECO:0000256" key="3">
    <source>
        <dbReference type="ARBA" id="ARBA00022552"/>
    </source>
</evidence>
<dbReference type="SUPFAM" id="SSF81799">
    <property type="entry name" value="Putative methyltransferase TM0872, insert domain"/>
    <property type="match status" value="1"/>
</dbReference>
<keyword evidence="4 7" id="KW-0489">Methyltransferase</keyword>
<accession>A0AAJ4UYE1</accession>
<evidence type="ECO:0000256" key="8">
    <source>
        <dbReference type="SAM" id="Coils"/>
    </source>
</evidence>
<dbReference type="InterPro" id="IPR023397">
    <property type="entry name" value="SAM-dep_MeTrfase_MraW_recog"/>
</dbReference>
<name>A0AAJ4UYE1_9BACT</name>
<protein>
    <recommendedName>
        <fullName evidence="7">Ribosomal RNA small subunit methyltransferase H</fullName>
        <ecNumber evidence="7">2.1.1.199</ecNumber>
    </recommendedName>
    <alternativeName>
        <fullName evidence="7">16S rRNA m(4)C1402 methyltransferase</fullName>
    </alternativeName>
    <alternativeName>
        <fullName evidence="7">rRNA (cytosine-N(4)-)-methyltransferase RsmH</fullName>
    </alternativeName>
</protein>
<dbReference type="Proteomes" id="UP000272781">
    <property type="component" value="Unassembled WGS sequence"/>
</dbReference>
<dbReference type="EMBL" id="CP027432">
    <property type="protein sequence ID" value="QCI28466.1"/>
    <property type="molecule type" value="Genomic_DNA"/>
</dbReference>
<feature type="binding site" evidence="7">
    <location>
        <position position="52"/>
    </location>
    <ligand>
        <name>S-adenosyl-L-methionine</name>
        <dbReference type="ChEBI" id="CHEBI:59789"/>
    </ligand>
</feature>
<reference evidence="9" key="3">
    <citation type="submission" date="2019-06" db="EMBL/GenBank/DDBJ databases">
        <title>A comparative analysis of the Nautiliaceae.</title>
        <authorList>
            <person name="Grosche A."/>
            <person name="Smedile F."/>
            <person name="Vetriani C."/>
        </authorList>
    </citation>
    <scope>NUCLEOTIDE SEQUENCE</scope>
    <source>
        <strain evidence="9">TB6</strain>
    </source>
</reference>
<keyword evidence="8" id="KW-0175">Coiled coil</keyword>
<dbReference type="Pfam" id="PF01795">
    <property type="entry name" value="Methyltransf_5"/>
    <property type="match status" value="1"/>
</dbReference>
<dbReference type="InterPro" id="IPR002903">
    <property type="entry name" value="RsmH"/>
</dbReference>
<comment type="similarity">
    <text evidence="1 7">Belongs to the methyltransferase superfamily. RsmH family.</text>
</comment>
<feature type="coiled-coil region" evidence="8">
    <location>
        <begin position="194"/>
        <end position="221"/>
    </location>
</feature>
<feature type="binding site" evidence="7">
    <location>
        <position position="104"/>
    </location>
    <ligand>
        <name>S-adenosyl-L-methionine</name>
        <dbReference type="ChEBI" id="CHEBI:59789"/>
    </ligand>
</feature>
<comment type="catalytic activity">
    <reaction evidence="7">
        <text>cytidine(1402) in 16S rRNA + S-adenosyl-L-methionine = N(4)-methylcytidine(1402) in 16S rRNA + S-adenosyl-L-homocysteine + H(+)</text>
        <dbReference type="Rhea" id="RHEA:42928"/>
        <dbReference type="Rhea" id="RHEA-COMP:10286"/>
        <dbReference type="Rhea" id="RHEA-COMP:10287"/>
        <dbReference type="ChEBI" id="CHEBI:15378"/>
        <dbReference type="ChEBI" id="CHEBI:57856"/>
        <dbReference type="ChEBI" id="CHEBI:59789"/>
        <dbReference type="ChEBI" id="CHEBI:74506"/>
        <dbReference type="ChEBI" id="CHEBI:82748"/>
        <dbReference type="EC" id="2.1.1.199"/>
    </reaction>
</comment>
<proteinExistence type="inferred from homology"/>
<dbReference type="InterPro" id="IPR029063">
    <property type="entry name" value="SAM-dependent_MTases_sf"/>
</dbReference>
<reference evidence="10 11" key="2">
    <citation type="submission" date="2018-11" db="EMBL/GenBank/DDBJ databases">
        <title>Genomic Encyclopedia of Type Strains, Phase IV (KMG-IV): sequencing the most valuable type-strain genomes for metagenomic binning, comparative biology and taxonomic classification.</title>
        <authorList>
            <person name="Goeker M."/>
        </authorList>
    </citation>
    <scope>NUCLEOTIDE SEQUENCE [LARGE SCALE GENOMIC DNA]</scope>
    <source>
        <strain evidence="10 11">DSM 27783</strain>
    </source>
</reference>